<evidence type="ECO:0008006" key="2">
    <source>
        <dbReference type="Google" id="ProtNLM"/>
    </source>
</evidence>
<gene>
    <name evidence="1" type="ORF">S01H1_35483</name>
</gene>
<organism evidence="1">
    <name type="scientific">marine sediment metagenome</name>
    <dbReference type="NCBI Taxonomy" id="412755"/>
    <lineage>
        <taxon>unclassified sequences</taxon>
        <taxon>metagenomes</taxon>
        <taxon>ecological metagenomes</taxon>
    </lineage>
</organism>
<dbReference type="InterPro" id="IPR014867">
    <property type="entry name" value="Spore_coat_CotH_CotH2/3/7"/>
</dbReference>
<protein>
    <recommendedName>
        <fullName evidence="2">CotH protein</fullName>
    </recommendedName>
</protein>
<reference evidence="1" key="1">
    <citation type="journal article" date="2014" name="Front. Microbiol.">
        <title>High frequency of phylogenetically diverse reductive dehalogenase-homologous genes in deep subseafloor sedimentary metagenomes.</title>
        <authorList>
            <person name="Kawai M."/>
            <person name="Futagami T."/>
            <person name="Toyoda A."/>
            <person name="Takaki Y."/>
            <person name="Nishi S."/>
            <person name="Hori S."/>
            <person name="Arai W."/>
            <person name="Tsubouchi T."/>
            <person name="Morono Y."/>
            <person name="Uchiyama I."/>
            <person name="Ito T."/>
            <person name="Fujiyama A."/>
            <person name="Inagaki F."/>
            <person name="Takami H."/>
        </authorList>
    </citation>
    <scope>NUCLEOTIDE SEQUENCE</scope>
    <source>
        <strain evidence="1">Expedition CK06-06</strain>
    </source>
</reference>
<comment type="caution">
    <text evidence="1">The sequence shown here is derived from an EMBL/GenBank/DDBJ whole genome shotgun (WGS) entry which is preliminary data.</text>
</comment>
<feature type="non-terminal residue" evidence="1">
    <location>
        <position position="271"/>
    </location>
</feature>
<evidence type="ECO:0000313" key="1">
    <source>
        <dbReference type="EMBL" id="GAG11981.1"/>
    </source>
</evidence>
<dbReference type="EMBL" id="BARS01022177">
    <property type="protein sequence ID" value="GAG11981.1"/>
    <property type="molecule type" value="Genomic_DNA"/>
</dbReference>
<sequence length="271" mass="31460">SYAGDYLGVYVFMEKIKRDDDRVDIESLSPTDNSEPEITGGYIWKIDPPDPGDVGFTTSRGHPTHVEPTATTVNCYVYPKEVNLTPQQESWILNHFEEFEDALYGPNFADPFLGYAAYFDVDSFIDHYWLNELTKNPDAFRLSAYMFKKRGEKIQAGPIWDFDRTMGCADDDRAENPEGWYTFTNYDWWGRLAEDLEFEQKRIDRWHRLREDVFSVAGMHAVVDSMAAELTEAQARNFEKWPDTAPQFGGYQGEIDHLKQWLADRVAWIDS</sequence>
<dbReference type="Pfam" id="PF08757">
    <property type="entry name" value="CotH"/>
    <property type="match status" value="1"/>
</dbReference>
<name>X0WH22_9ZZZZ</name>
<feature type="non-terminal residue" evidence="1">
    <location>
        <position position="1"/>
    </location>
</feature>
<accession>X0WH22</accession>
<dbReference type="AlphaFoldDB" id="X0WH22"/>
<proteinExistence type="predicted"/>